<dbReference type="Proteomes" id="UP000426265">
    <property type="component" value="Unassembled WGS sequence"/>
</dbReference>
<dbReference type="OrthoDB" id="4564at2759"/>
<dbReference type="RefSeq" id="NP_974688.1">
    <property type="nucleotide sequence ID" value="NM_202959.1"/>
</dbReference>
<organism evidence="3 4">
    <name type="scientific">Arabidopsis thaliana</name>
    <name type="common">Mouse-ear cress</name>
    <dbReference type="NCBI Taxonomy" id="3702"/>
    <lineage>
        <taxon>Eukaryota</taxon>
        <taxon>Viridiplantae</taxon>
        <taxon>Streptophyta</taxon>
        <taxon>Embryophyta</taxon>
        <taxon>Tracheophyta</taxon>
        <taxon>Spermatophyta</taxon>
        <taxon>Magnoliopsida</taxon>
        <taxon>eudicotyledons</taxon>
        <taxon>Gunneridae</taxon>
        <taxon>Pentapetalae</taxon>
        <taxon>rosids</taxon>
        <taxon>malvids</taxon>
        <taxon>Brassicales</taxon>
        <taxon>Brassicaceae</taxon>
        <taxon>Camelineae</taxon>
        <taxon>Arabidopsis</taxon>
    </lineage>
</organism>
<name>A0A654FW86_ARATH</name>
<gene>
    <name evidence="1" type="ordered locus">At4g35430</name>
    <name evidence="3" type="ORF">AN1_LOCUS20384</name>
    <name evidence="2" type="ORF">C24_LOCUS20279</name>
</gene>
<dbReference type="Proteomes" id="UP000434276">
    <property type="component" value="Unassembled WGS sequence"/>
</dbReference>
<dbReference type="GeneID" id="2745735"/>
<dbReference type="KEGG" id="ath:AT4G35430"/>
<reference evidence="3 4" key="1">
    <citation type="submission" date="2019-11" db="EMBL/GenBank/DDBJ databases">
        <authorList>
            <person name="Jiao W.-B."/>
            <person name="Schneeberger K."/>
        </authorList>
    </citation>
    <scope>NUCLEOTIDE SEQUENCE [LARGE SCALE GENOMIC DNA]</scope>
    <source>
        <strain evidence="4">cv. An-1</strain>
        <strain evidence="5">cv. C24</strain>
    </source>
</reference>
<dbReference type="SMR" id="A0A654FW86"/>
<protein>
    <submittedName>
        <fullName evidence="3">Uncharacterized protein</fullName>
    </submittedName>
</protein>
<evidence type="ECO:0000313" key="4">
    <source>
        <dbReference type="Proteomes" id="UP000426265"/>
    </source>
</evidence>
<sequence>MVLLCNSSELTRVISICFFCEAPGQFLFFVLRDLGRMSWLVQRGCFLSTPSVGLNGEAPISHLRC</sequence>
<dbReference type="Araport" id="AT4G35430"/>
<evidence type="ECO:0000313" key="3">
    <source>
        <dbReference type="EMBL" id="VYS64974.1"/>
    </source>
</evidence>
<dbReference type="EMBL" id="CACRSJ010000109">
    <property type="protein sequence ID" value="VYS64974.1"/>
    <property type="molecule type" value="Genomic_DNA"/>
</dbReference>
<evidence type="ECO:0000313" key="1">
    <source>
        <dbReference type="Araport" id="AT4G35430"/>
    </source>
</evidence>
<dbReference type="EMBL" id="CACSHJ010000095">
    <property type="protein sequence ID" value="CAA0397578.1"/>
    <property type="molecule type" value="Genomic_DNA"/>
</dbReference>
<evidence type="ECO:0000313" key="2">
    <source>
        <dbReference type="EMBL" id="CAA0397578.1"/>
    </source>
</evidence>
<evidence type="ECO:0000313" key="5">
    <source>
        <dbReference type="Proteomes" id="UP000434276"/>
    </source>
</evidence>
<accession>A0A654FW86</accession>
<dbReference type="AlphaFoldDB" id="A0A654FW86"/>
<proteinExistence type="predicted"/>